<dbReference type="STRING" id="2316362.A0A4Q2D1Y6"/>
<comment type="caution">
    <text evidence="2">The sequence shown here is derived from an EMBL/GenBank/DDBJ whole genome shotgun (WGS) entry which is preliminary data.</text>
</comment>
<protein>
    <recommendedName>
        <fullName evidence="4">USP8 dimerisation domain-containing protein</fullName>
    </recommendedName>
</protein>
<keyword evidence="3" id="KW-1185">Reference proteome</keyword>
<feature type="region of interest" description="Disordered" evidence="1">
    <location>
        <begin position="222"/>
        <end position="326"/>
    </location>
</feature>
<dbReference type="Proteomes" id="UP000290288">
    <property type="component" value="Unassembled WGS sequence"/>
</dbReference>
<evidence type="ECO:0008006" key="4">
    <source>
        <dbReference type="Google" id="ProtNLM"/>
    </source>
</evidence>
<feature type="compositionally biased region" description="Basic and acidic residues" evidence="1">
    <location>
        <begin position="300"/>
        <end position="326"/>
    </location>
</feature>
<dbReference type="AlphaFoldDB" id="A0A4Q2D1Y6"/>
<feature type="region of interest" description="Disordered" evidence="1">
    <location>
        <begin position="175"/>
        <end position="204"/>
    </location>
</feature>
<name>A0A4Q2D1Y6_9AGAR</name>
<accession>A0A4Q2D1Y6</accession>
<dbReference type="OrthoDB" id="3087712at2759"/>
<feature type="compositionally biased region" description="Pro residues" evidence="1">
    <location>
        <begin position="231"/>
        <end position="244"/>
    </location>
</feature>
<sequence>MPADGSKYYHGRPASMDELVELIRHSLWRERRSVRYWLKKIQEYRDMAWDAAREEDKEFAYVYAFKAAVLIFDKMPKLEDFRELLDLQRKKDLAEHGHQLIELINRLTPQLRQEHDEWIQEERTRVEAVEAVRQAKVPSEATPSAPNEVSQGTYESMELRRSIDTSFLFCSISIKDSQDPPAKSPPSPSGLAPEAYGDSTQLEPEIEKKRRMRLLAAEISRPGIPVSHDTPLPPELLNGPPPSSPTAASQPDLKNNGYGEDLNDGDYGESRWASGRGSHDTLLPSELFNGPPPPSPIADSRPDLHLKDDRDGYGEDLRNEEYAVGE</sequence>
<evidence type="ECO:0000313" key="3">
    <source>
        <dbReference type="Proteomes" id="UP000290288"/>
    </source>
</evidence>
<gene>
    <name evidence="2" type="ORF">EST38_g12622</name>
</gene>
<feature type="region of interest" description="Disordered" evidence="1">
    <location>
        <begin position="134"/>
        <end position="154"/>
    </location>
</feature>
<organism evidence="2 3">
    <name type="scientific">Candolleomyces aberdarensis</name>
    <dbReference type="NCBI Taxonomy" id="2316362"/>
    <lineage>
        <taxon>Eukaryota</taxon>
        <taxon>Fungi</taxon>
        <taxon>Dikarya</taxon>
        <taxon>Basidiomycota</taxon>
        <taxon>Agaricomycotina</taxon>
        <taxon>Agaricomycetes</taxon>
        <taxon>Agaricomycetidae</taxon>
        <taxon>Agaricales</taxon>
        <taxon>Agaricineae</taxon>
        <taxon>Psathyrellaceae</taxon>
        <taxon>Candolleomyces</taxon>
    </lineage>
</organism>
<dbReference type="EMBL" id="SDEE01000974">
    <property type="protein sequence ID" value="RXW13237.1"/>
    <property type="molecule type" value="Genomic_DNA"/>
</dbReference>
<reference evidence="2 3" key="1">
    <citation type="submission" date="2019-01" db="EMBL/GenBank/DDBJ databases">
        <title>Draft genome sequence of Psathyrella aberdarensis IHI B618.</title>
        <authorList>
            <person name="Buettner E."/>
            <person name="Kellner H."/>
        </authorList>
    </citation>
    <scope>NUCLEOTIDE SEQUENCE [LARGE SCALE GENOMIC DNA]</scope>
    <source>
        <strain evidence="2 3">IHI B618</strain>
    </source>
</reference>
<evidence type="ECO:0000313" key="2">
    <source>
        <dbReference type="EMBL" id="RXW13237.1"/>
    </source>
</evidence>
<evidence type="ECO:0000256" key="1">
    <source>
        <dbReference type="SAM" id="MobiDB-lite"/>
    </source>
</evidence>
<proteinExistence type="predicted"/>
<dbReference type="Gene3D" id="1.20.58.80">
    <property type="entry name" value="Phosphotransferase system, lactose/cellobiose-type IIA subunit"/>
    <property type="match status" value="1"/>
</dbReference>
<feature type="compositionally biased region" description="Polar residues" evidence="1">
    <location>
        <begin position="141"/>
        <end position="154"/>
    </location>
</feature>